<dbReference type="Proteomes" id="UP000821865">
    <property type="component" value="Chromosome 1"/>
</dbReference>
<evidence type="ECO:0000313" key="1">
    <source>
        <dbReference type="EMBL" id="KAH7978002.1"/>
    </source>
</evidence>
<sequence length="292" mass="31834">MRWTLNNVQVLNSLSAIIAHLAQRIVSVGEYTVPENSDIDIIVYALHRDPTVFPDPEAFNPERFLPENVANRHPYAYIPFSAGPRNCIGQRYAYMELKIIVATILRRFCLKALDHPLRVHPCSSRLRRRHVQAPSSTVLGVGTLRSSNGSTQGTPCPAARPRCPARTPLAIHVRWSHVRTASSSSICARRTPLGTAQVRQLRDRRPSGQPASRALAAEALIPGTPSSTLGSAILRTLPRTSRLAGPLASFTPGARNCCPPGSNAARSRLVPPCSCTRSLLGWPLRSSSGTYI</sequence>
<name>A0ACB8DU23_DERSI</name>
<comment type="caution">
    <text evidence="1">The sequence shown here is derived from an EMBL/GenBank/DDBJ whole genome shotgun (WGS) entry which is preliminary data.</text>
</comment>
<keyword evidence="2" id="KW-1185">Reference proteome</keyword>
<protein>
    <submittedName>
        <fullName evidence="1">Uncharacterized protein</fullName>
    </submittedName>
</protein>
<accession>A0ACB8DU23</accession>
<evidence type="ECO:0000313" key="2">
    <source>
        <dbReference type="Proteomes" id="UP000821865"/>
    </source>
</evidence>
<gene>
    <name evidence="1" type="ORF">HPB49_004147</name>
</gene>
<organism evidence="1 2">
    <name type="scientific">Dermacentor silvarum</name>
    <name type="common">Tick</name>
    <dbReference type="NCBI Taxonomy" id="543639"/>
    <lineage>
        <taxon>Eukaryota</taxon>
        <taxon>Metazoa</taxon>
        <taxon>Ecdysozoa</taxon>
        <taxon>Arthropoda</taxon>
        <taxon>Chelicerata</taxon>
        <taxon>Arachnida</taxon>
        <taxon>Acari</taxon>
        <taxon>Parasitiformes</taxon>
        <taxon>Ixodida</taxon>
        <taxon>Ixodoidea</taxon>
        <taxon>Ixodidae</taxon>
        <taxon>Rhipicephalinae</taxon>
        <taxon>Dermacentor</taxon>
    </lineage>
</organism>
<proteinExistence type="predicted"/>
<dbReference type="EMBL" id="CM023470">
    <property type="protein sequence ID" value="KAH7978002.1"/>
    <property type="molecule type" value="Genomic_DNA"/>
</dbReference>
<reference evidence="1" key="1">
    <citation type="submission" date="2020-05" db="EMBL/GenBank/DDBJ databases">
        <title>Large-scale comparative analyses of tick genomes elucidate their genetic diversity and vector capacities.</title>
        <authorList>
            <person name="Jia N."/>
            <person name="Wang J."/>
            <person name="Shi W."/>
            <person name="Du L."/>
            <person name="Sun Y."/>
            <person name="Zhan W."/>
            <person name="Jiang J."/>
            <person name="Wang Q."/>
            <person name="Zhang B."/>
            <person name="Ji P."/>
            <person name="Sakyi L.B."/>
            <person name="Cui X."/>
            <person name="Yuan T."/>
            <person name="Jiang B."/>
            <person name="Yang W."/>
            <person name="Lam T.T.-Y."/>
            <person name="Chang Q."/>
            <person name="Ding S."/>
            <person name="Wang X."/>
            <person name="Zhu J."/>
            <person name="Ruan X."/>
            <person name="Zhao L."/>
            <person name="Wei J."/>
            <person name="Que T."/>
            <person name="Du C."/>
            <person name="Cheng J."/>
            <person name="Dai P."/>
            <person name="Han X."/>
            <person name="Huang E."/>
            <person name="Gao Y."/>
            <person name="Liu J."/>
            <person name="Shao H."/>
            <person name="Ye R."/>
            <person name="Li L."/>
            <person name="Wei W."/>
            <person name="Wang X."/>
            <person name="Wang C."/>
            <person name="Yang T."/>
            <person name="Huo Q."/>
            <person name="Li W."/>
            <person name="Guo W."/>
            <person name="Chen H."/>
            <person name="Zhou L."/>
            <person name="Ni X."/>
            <person name="Tian J."/>
            <person name="Zhou Y."/>
            <person name="Sheng Y."/>
            <person name="Liu T."/>
            <person name="Pan Y."/>
            <person name="Xia L."/>
            <person name="Li J."/>
            <person name="Zhao F."/>
            <person name="Cao W."/>
        </authorList>
    </citation>
    <scope>NUCLEOTIDE SEQUENCE</scope>
    <source>
        <strain evidence="1">Dsil-2018</strain>
    </source>
</reference>